<keyword evidence="5" id="KW-0325">Glycoprotein</keyword>
<evidence type="ECO:0000313" key="9">
    <source>
        <dbReference type="EMBL" id="KAL3268136.1"/>
    </source>
</evidence>
<dbReference type="NCBIfam" id="TIGR00879">
    <property type="entry name" value="SP"/>
    <property type="match status" value="1"/>
</dbReference>
<dbReference type="Proteomes" id="UP001516400">
    <property type="component" value="Unassembled WGS sequence"/>
</dbReference>
<dbReference type="SUPFAM" id="SSF103473">
    <property type="entry name" value="MFS general substrate transporter"/>
    <property type="match status" value="1"/>
</dbReference>
<keyword evidence="10" id="KW-1185">Reference proteome</keyword>
<feature type="transmembrane region" description="Helical" evidence="7">
    <location>
        <begin position="116"/>
        <end position="133"/>
    </location>
</feature>
<dbReference type="InterPro" id="IPR005829">
    <property type="entry name" value="Sugar_transporter_CS"/>
</dbReference>
<feature type="transmembrane region" description="Helical" evidence="7">
    <location>
        <begin position="145"/>
        <end position="167"/>
    </location>
</feature>
<evidence type="ECO:0000313" key="10">
    <source>
        <dbReference type="Proteomes" id="UP001516400"/>
    </source>
</evidence>
<evidence type="ECO:0000256" key="5">
    <source>
        <dbReference type="ARBA" id="ARBA00023180"/>
    </source>
</evidence>
<keyword evidence="4 7" id="KW-0472">Membrane</keyword>
<sequence length="456" mass="50061">MTFCNQSMYDRYGFVLSEESLAFLWSSIVSIFLIGGAVGSLGGSSFADILGRRGGLMVSQVLGFVAGVLFLSSKISRSVEMLLLGRLLIGLSAGMTTCIMPMYLMELAPLHLRGSMGVLCPLGVCTGVLLGQIVSLPKVLGNEDLWPYCLSFYLIPLVLCSFIFPFLPESPKYLFMIKRNHQVALRSLSRIRNTPVDELEQEIEELKNEQRVIESQRSDAWSIKRVLGDRKLLLPLLLVCALQAGQQFSGINAVFYYSVTIYDSAGLSETGQLLGTIAAGICNLFMAVISVPIMERFNRRTIIQLSLSTTAFFLFLLAAAVQFLDAATWMPYLSIVGVLGFVLAYGLGLGPIPYFIGSELFEVGPRPSAMALGSMANWGGNFFIGLFFPLMNRYIGAASFVLFGSWVIFLFFLMRAYLPETRGKDVAQIAFLCKDGLSSRPASNFVSRIPHIAESA</sequence>
<organism evidence="9 10">
    <name type="scientific">Cryptolaemus montrouzieri</name>
    <dbReference type="NCBI Taxonomy" id="559131"/>
    <lineage>
        <taxon>Eukaryota</taxon>
        <taxon>Metazoa</taxon>
        <taxon>Ecdysozoa</taxon>
        <taxon>Arthropoda</taxon>
        <taxon>Hexapoda</taxon>
        <taxon>Insecta</taxon>
        <taxon>Pterygota</taxon>
        <taxon>Neoptera</taxon>
        <taxon>Endopterygota</taxon>
        <taxon>Coleoptera</taxon>
        <taxon>Polyphaga</taxon>
        <taxon>Cucujiformia</taxon>
        <taxon>Coccinelloidea</taxon>
        <taxon>Coccinellidae</taxon>
        <taxon>Scymninae</taxon>
        <taxon>Scymnini</taxon>
        <taxon>Cryptolaemus</taxon>
    </lineage>
</organism>
<dbReference type="Gene3D" id="1.20.1250.20">
    <property type="entry name" value="MFS general substrate transporter like domains"/>
    <property type="match status" value="1"/>
</dbReference>
<name>A0ABD2MPV7_9CUCU</name>
<proteinExistence type="inferred from homology"/>
<dbReference type="InterPro" id="IPR005828">
    <property type="entry name" value="MFS_sugar_transport-like"/>
</dbReference>
<feature type="transmembrane region" description="Helical" evidence="7">
    <location>
        <begin position="305"/>
        <end position="324"/>
    </location>
</feature>
<accession>A0ABD2MPV7</accession>
<dbReference type="InterPro" id="IPR003663">
    <property type="entry name" value="Sugar/inositol_transpt"/>
</dbReference>
<evidence type="ECO:0000256" key="2">
    <source>
        <dbReference type="ARBA" id="ARBA00022692"/>
    </source>
</evidence>
<feature type="transmembrane region" description="Helical" evidence="7">
    <location>
        <begin position="20"/>
        <end position="42"/>
    </location>
</feature>
<feature type="transmembrane region" description="Helical" evidence="7">
    <location>
        <begin position="271"/>
        <end position="293"/>
    </location>
</feature>
<feature type="transmembrane region" description="Helical" evidence="7">
    <location>
        <begin position="83"/>
        <end position="104"/>
    </location>
</feature>
<feature type="transmembrane region" description="Helical" evidence="7">
    <location>
        <begin position="54"/>
        <end position="71"/>
    </location>
</feature>
<dbReference type="InterPro" id="IPR045263">
    <property type="entry name" value="GLUT"/>
</dbReference>
<dbReference type="Pfam" id="PF00083">
    <property type="entry name" value="Sugar_tr"/>
    <property type="match status" value="1"/>
</dbReference>
<dbReference type="PROSITE" id="PS00217">
    <property type="entry name" value="SUGAR_TRANSPORT_2"/>
    <property type="match status" value="1"/>
</dbReference>
<comment type="similarity">
    <text evidence="6">Belongs to the major facilitator superfamily. Sugar transporter (TC 2.A.1.1) family.</text>
</comment>
<feature type="domain" description="Major facilitator superfamily (MFS) profile" evidence="8">
    <location>
        <begin position="1"/>
        <end position="422"/>
    </location>
</feature>
<evidence type="ECO:0000256" key="4">
    <source>
        <dbReference type="ARBA" id="ARBA00023136"/>
    </source>
</evidence>
<feature type="transmembrane region" description="Helical" evidence="7">
    <location>
        <begin position="394"/>
        <end position="414"/>
    </location>
</feature>
<comment type="caution">
    <text evidence="9">The sequence shown here is derived from an EMBL/GenBank/DDBJ whole genome shotgun (WGS) entry which is preliminary data.</text>
</comment>
<feature type="transmembrane region" description="Helical" evidence="7">
    <location>
        <begin position="330"/>
        <end position="356"/>
    </location>
</feature>
<dbReference type="PANTHER" id="PTHR23503:SF127">
    <property type="entry name" value="FI08437P-RELATED"/>
    <property type="match status" value="1"/>
</dbReference>
<keyword evidence="6" id="KW-0813">Transport</keyword>
<dbReference type="InterPro" id="IPR036259">
    <property type="entry name" value="MFS_trans_sf"/>
</dbReference>
<keyword evidence="2 7" id="KW-0812">Transmembrane</keyword>
<dbReference type="PRINTS" id="PR00171">
    <property type="entry name" value="SUGRTRNSPORT"/>
</dbReference>
<gene>
    <name evidence="9" type="ORF">HHI36_007263</name>
</gene>
<dbReference type="PANTHER" id="PTHR23503">
    <property type="entry name" value="SOLUTE CARRIER FAMILY 2"/>
    <property type="match status" value="1"/>
</dbReference>
<feature type="transmembrane region" description="Helical" evidence="7">
    <location>
        <begin position="368"/>
        <end position="388"/>
    </location>
</feature>
<evidence type="ECO:0000256" key="3">
    <source>
        <dbReference type="ARBA" id="ARBA00022989"/>
    </source>
</evidence>
<evidence type="ECO:0000256" key="7">
    <source>
        <dbReference type="SAM" id="Phobius"/>
    </source>
</evidence>
<dbReference type="AlphaFoldDB" id="A0ABD2MPV7"/>
<reference evidence="9 10" key="1">
    <citation type="journal article" date="2021" name="BMC Biol.">
        <title>Horizontally acquired antibacterial genes associated with adaptive radiation of ladybird beetles.</title>
        <authorList>
            <person name="Li H.S."/>
            <person name="Tang X.F."/>
            <person name="Huang Y.H."/>
            <person name="Xu Z.Y."/>
            <person name="Chen M.L."/>
            <person name="Du X.Y."/>
            <person name="Qiu B.Y."/>
            <person name="Chen P.T."/>
            <person name="Zhang W."/>
            <person name="Slipinski A."/>
            <person name="Escalona H.E."/>
            <person name="Waterhouse R.M."/>
            <person name="Zwick A."/>
            <person name="Pang H."/>
        </authorList>
    </citation>
    <scope>NUCLEOTIDE SEQUENCE [LARGE SCALE GENOMIC DNA]</scope>
    <source>
        <strain evidence="9">SYSU2018</strain>
    </source>
</reference>
<comment type="subcellular location">
    <subcellularLocation>
        <location evidence="1">Membrane</location>
        <topology evidence="1">Multi-pass membrane protein</topology>
    </subcellularLocation>
</comment>
<dbReference type="GO" id="GO:0016020">
    <property type="term" value="C:membrane"/>
    <property type="evidence" value="ECO:0007669"/>
    <property type="project" value="UniProtKB-SubCell"/>
</dbReference>
<dbReference type="InterPro" id="IPR020846">
    <property type="entry name" value="MFS_dom"/>
</dbReference>
<keyword evidence="3 7" id="KW-1133">Transmembrane helix</keyword>
<dbReference type="PROSITE" id="PS50850">
    <property type="entry name" value="MFS"/>
    <property type="match status" value="1"/>
</dbReference>
<evidence type="ECO:0000256" key="6">
    <source>
        <dbReference type="RuleBase" id="RU003346"/>
    </source>
</evidence>
<dbReference type="EMBL" id="JABFTP020000021">
    <property type="protein sequence ID" value="KAL3268136.1"/>
    <property type="molecule type" value="Genomic_DNA"/>
</dbReference>
<evidence type="ECO:0000259" key="8">
    <source>
        <dbReference type="PROSITE" id="PS50850"/>
    </source>
</evidence>
<protein>
    <recommendedName>
        <fullName evidence="8">Major facilitator superfamily (MFS) profile domain-containing protein</fullName>
    </recommendedName>
</protein>
<evidence type="ECO:0000256" key="1">
    <source>
        <dbReference type="ARBA" id="ARBA00004141"/>
    </source>
</evidence>